<dbReference type="Proteomes" id="UP000663828">
    <property type="component" value="Unassembled WGS sequence"/>
</dbReference>
<evidence type="ECO:0000256" key="1">
    <source>
        <dbReference type="SAM" id="Phobius"/>
    </source>
</evidence>
<sequence>MQGTLVFVLLVSIISVVQSQTWEGNYTTDSSCDTTSCCCLSGKVIVASGAPNAYAVVSGVNGVCGGQTIFTGIAYTNGYSGWMVVGSTNDTLTLSSDSQTVTVVNPINSACNGRGTKSAAMKEHGNMSMLFGILILLTMAWNYRK</sequence>
<feature type="transmembrane region" description="Helical" evidence="1">
    <location>
        <begin position="127"/>
        <end position="143"/>
    </location>
</feature>
<protein>
    <submittedName>
        <fullName evidence="4">Uncharacterized protein</fullName>
    </submittedName>
</protein>
<comment type="caution">
    <text evidence="4">The sequence shown here is derived from an EMBL/GenBank/DDBJ whole genome shotgun (WGS) entry which is preliminary data.</text>
</comment>
<feature type="signal peptide" evidence="2">
    <location>
        <begin position="1"/>
        <end position="19"/>
    </location>
</feature>
<organism evidence="4 6">
    <name type="scientific">Adineta ricciae</name>
    <name type="common">Rotifer</name>
    <dbReference type="NCBI Taxonomy" id="249248"/>
    <lineage>
        <taxon>Eukaryota</taxon>
        <taxon>Metazoa</taxon>
        <taxon>Spiralia</taxon>
        <taxon>Gnathifera</taxon>
        <taxon>Rotifera</taxon>
        <taxon>Eurotatoria</taxon>
        <taxon>Bdelloidea</taxon>
        <taxon>Adinetida</taxon>
        <taxon>Adinetidae</taxon>
        <taxon>Adineta</taxon>
    </lineage>
</organism>
<evidence type="ECO:0000313" key="5">
    <source>
        <dbReference type="Proteomes" id="UP000663828"/>
    </source>
</evidence>
<dbReference type="EMBL" id="CAJNOR010003419">
    <property type="protein sequence ID" value="CAF1411914.1"/>
    <property type="molecule type" value="Genomic_DNA"/>
</dbReference>
<keyword evidence="5" id="KW-1185">Reference proteome</keyword>
<evidence type="ECO:0000313" key="3">
    <source>
        <dbReference type="EMBL" id="CAF1411914.1"/>
    </source>
</evidence>
<name>A0A815SRX2_ADIRI</name>
<keyword evidence="1" id="KW-0472">Membrane</keyword>
<gene>
    <name evidence="4" type="ORF">EDS130_LOCUS42290</name>
    <name evidence="3" type="ORF">XAT740_LOCUS34719</name>
</gene>
<dbReference type="AlphaFoldDB" id="A0A815SRX2"/>
<evidence type="ECO:0000256" key="2">
    <source>
        <dbReference type="SAM" id="SignalP"/>
    </source>
</evidence>
<proteinExistence type="predicted"/>
<reference evidence="4" key="1">
    <citation type="submission" date="2021-02" db="EMBL/GenBank/DDBJ databases">
        <authorList>
            <person name="Nowell W R."/>
        </authorList>
    </citation>
    <scope>NUCLEOTIDE SEQUENCE</scope>
</reference>
<keyword evidence="2" id="KW-0732">Signal</keyword>
<dbReference type="Proteomes" id="UP000663852">
    <property type="component" value="Unassembled WGS sequence"/>
</dbReference>
<keyword evidence="1" id="KW-1133">Transmembrane helix</keyword>
<evidence type="ECO:0000313" key="6">
    <source>
        <dbReference type="Proteomes" id="UP000663852"/>
    </source>
</evidence>
<feature type="chain" id="PRO_5036228845" evidence="2">
    <location>
        <begin position="20"/>
        <end position="145"/>
    </location>
</feature>
<accession>A0A815SRX2</accession>
<dbReference type="EMBL" id="CAJNOJ010000607">
    <property type="protein sequence ID" value="CAF1495534.1"/>
    <property type="molecule type" value="Genomic_DNA"/>
</dbReference>
<keyword evidence="1" id="KW-0812">Transmembrane</keyword>
<evidence type="ECO:0000313" key="4">
    <source>
        <dbReference type="EMBL" id="CAF1495534.1"/>
    </source>
</evidence>